<proteinExistence type="predicted"/>
<feature type="transmembrane region" description="Helical" evidence="1">
    <location>
        <begin position="144"/>
        <end position="163"/>
    </location>
</feature>
<reference evidence="2 3" key="2">
    <citation type="journal article" date="2010" name="J. Bacteriol.">
        <title>Genome sequence of the polysaccharide-degrading, thermophilic anaerobe Spirochaeta thermophila DSM 6192.</title>
        <authorList>
            <person name="Angelov A."/>
            <person name="Liebl S."/>
            <person name="Ballschmiter M."/>
            <person name="Bomeke M."/>
            <person name="Lehmann R."/>
            <person name="Liesegang H."/>
            <person name="Daniel R."/>
            <person name="Liebl W."/>
        </authorList>
    </citation>
    <scope>NUCLEOTIDE SEQUENCE [LARGE SCALE GENOMIC DNA]</scope>
    <source>
        <strain evidence="3">ATCC 49972 / DSM 6192 / RI 19.B1</strain>
    </source>
</reference>
<name>E0RTR2_WINT6</name>
<evidence type="ECO:0000313" key="3">
    <source>
        <dbReference type="Proteomes" id="UP000001296"/>
    </source>
</evidence>
<dbReference type="InterPro" id="IPR029063">
    <property type="entry name" value="SAM-dependent_MTases_sf"/>
</dbReference>
<dbReference type="CDD" id="cd02440">
    <property type="entry name" value="AdoMet_MTases"/>
    <property type="match status" value="1"/>
</dbReference>
<feature type="transmembrane region" description="Helical" evidence="1">
    <location>
        <begin position="602"/>
        <end position="622"/>
    </location>
</feature>
<feature type="transmembrane region" description="Helical" evidence="1">
    <location>
        <begin position="660"/>
        <end position="684"/>
    </location>
</feature>
<feature type="transmembrane region" description="Helical" evidence="1">
    <location>
        <begin position="37"/>
        <end position="57"/>
    </location>
</feature>
<evidence type="ECO:0000256" key="1">
    <source>
        <dbReference type="SAM" id="Phobius"/>
    </source>
</evidence>
<dbReference type="SUPFAM" id="SSF53335">
    <property type="entry name" value="S-adenosyl-L-methionine-dependent methyltransferases"/>
    <property type="match status" value="1"/>
</dbReference>
<feature type="transmembrane region" description="Helical" evidence="1">
    <location>
        <begin position="69"/>
        <end position="88"/>
    </location>
</feature>
<feature type="transmembrane region" description="Helical" evidence="1">
    <location>
        <begin position="569"/>
        <end position="590"/>
    </location>
</feature>
<dbReference type="RefSeq" id="WP_013314277.1">
    <property type="nucleotide sequence ID" value="NC_014484.1"/>
</dbReference>
<feature type="transmembrane region" description="Helical" evidence="1">
    <location>
        <begin position="721"/>
        <end position="738"/>
    </location>
</feature>
<organism evidence="2 3">
    <name type="scientific">Winmispira thermophila (strain ATCC 49972 / DSM 6192 / RI 19.B1)</name>
    <name type="common">Spirochaeta thermophila</name>
    <dbReference type="NCBI Taxonomy" id="665571"/>
    <lineage>
        <taxon>Bacteria</taxon>
        <taxon>Pseudomonadati</taxon>
        <taxon>Spirochaetota</taxon>
        <taxon>Spirochaetia</taxon>
        <taxon>Winmispirales</taxon>
        <taxon>Winmispiraceae</taxon>
        <taxon>Winmispira</taxon>
    </lineage>
</organism>
<keyword evidence="1" id="KW-0812">Transmembrane</keyword>
<feature type="transmembrane region" description="Helical" evidence="1">
    <location>
        <begin position="7"/>
        <end position="25"/>
    </location>
</feature>
<keyword evidence="1" id="KW-0472">Membrane</keyword>
<evidence type="ECO:0008006" key="4">
    <source>
        <dbReference type="Google" id="ProtNLM"/>
    </source>
</evidence>
<dbReference type="Gene3D" id="3.40.50.150">
    <property type="entry name" value="Vaccinia Virus protein VP39"/>
    <property type="match status" value="1"/>
</dbReference>
<accession>E0RTR2</accession>
<gene>
    <name evidence="2" type="ordered locus">STHERM_c14970</name>
</gene>
<feature type="transmembrane region" description="Helical" evidence="1">
    <location>
        <begin position="546"/>
        <end position="562"/>
    </location>
</feature>
<dbReference type="Pfam" id="PF01564">
    <property type="entry name" value="Spermine_synth"/>
    <property type="match status" value="1"/>
</dbReference>
<evidence type="ECO:0000313" key="2">
    <source>
        <dbReference type="EMBL" id="ADN02437.1"/>
    </source>
</evidence>
<dbReference type="AlphaFoldDB" id="E0RTR2"/>
<feature type="transmembrane region" description="Helical" evidence="1">
    <location>
        <begin position="629"/>
        <end position="648"/>
    </location>
</feature>
<feature type="transmembrane region" description="Helical" evidence="1">
    <location>
        <begin position="120"/>
        <end position="138"/>
    </location>
</feature>
<sequence>MTTVKKSMARLFSISLTVLMTEVLYTRVFSFFFAPNYVYVIVSLAISGLGIGAYLSFKAHALVEHVKAWTSLAWPLLLGLFLLLSYLFQSAPLLLAVALLQFILLGSASARIYRLAPGRYGLLYAADLLGAGVGALGATASMEALGIMTSVGLLPILGAIGLLETRRPPVLLAGGILGIGLLALSTVLPPPGLHDRVKSMSVFLTERGYQLEATRWKSFGRVDVLKAPDGSRAMFIDGNSGTLMVRYPERMGEHSALETMRKVNPGVTWPLSVLPDLEKDHALVIGSGGGVDVTSLLSLGFSRVTAVEMNPLFIAFTKEYSAFNGALYTSHPQVRLVQDEARHFLLTSDEKYDVIVISMALINSLRGMHTIAMAEDYLFTKEAFDTYLRRLKPGGFLLIVGHNAVELMRILVTSLESLRQHAGSVEAAMQQVAVLSLGGHHPILLIRQGRLTREETLSLERLVHVFSPQGAPPGLSYLPDRSMTHPVVTPEGKTLLVPMYTPGLQHLAHGHVALRQLVEASPSRIDPVTDDRPFLYYFDQGVRPEMLIPLLLGVALLVRFSWRLPAGRGTGFAPFPLIGLSFLVVEMFFIQRVGFLFGQGSLVLSLILTGILFSTGLGSLLTRTWRCRTRILTGSLGTLTGLLAIIVLDDLLFGAVRGTLTTVLVSLLTIAQFGFMGMLFPALLDRVGSRLAPEAIALNSAGSMIAGGVGLLFAVQWGFSSLLFLAAGGYLGAALFGLSSKDLRKDAS</sequence>
<dbReference type="EMBL" id="CP001698">
    <property type="protein sequence ID" value="ADN02437.1"/>
    <property type="molecule type" value="Genomic_DNA"/>
</dbReference>
<dbReference type="eggNOG" id="COG0421">
    <property type="taxonomic scope" value="Bacteria"/>
</dbReference>
<reference key="1">
    <citation type="submission" date="2009-08" db="EMBL/GenBank/DDBJ databases">
        <title>The genome sequence of Spirochaeta thermophila DSM6192.</title>
        <authorList>
            <person name="Angelov A."/>
            <person name="Mientus M."/>
            <person name="Wittenberg S."/>
            <person name="Lehmann R."/>
            <person name="Liesegang H."/>
            <person name="Daniel R."/>
            <person name="Liebl W."/>
        </authorList>
    </citation>
    <scope>NUCLEOTIDE SEQUENCE</scope>
    <source>
        <strain>DSM 6192</strain>
    </source>
</reference>
<feature type="transmembrane region" description="Helical" evidence="1">
    <location>
        <begin position="696"/>
        <end position="715"/>
    </location>
</feature>
<keyword evidence="1" id="KW-1133">Transmembrane helix</keyword>
<feature type="transmembrane region" description="Helical" evidence="1">
    <location>
        <begin position="94"/>
        <end position="113"/>
    </location>
</feature>
<protein>
    <recommendedName>
        <fullName evidence="4">Spermine synthase</fullName>
    </recommendedName>
</protein>
<dbReference type="Proteomes" id="UP000001296">
    <property type="component" value="Chromosome"/>
</dbReference>
<dbReference type="HOGENOM" id="CLU_018383_0_0_12"/>
<feature type="transmembrane region" description="Helical" evidence="1">
    <location>
        <begin position="170"/>
        <end position="188"/>
    </location>
</feature>
<dbReference type="KEGG" id="sta:STHERM_c14970"/>
<dbReference type="PaxDb" id="665571-STHERM_c14970"/>